<sequence>MPRAISYCMRLFAGWPGGLLVASLLFFGASSSASSDARASGSTQRSVSVTNLEPLPVGVTLPVRLGRTLRAGKTRVGSAVVAKTTQRVPVTEGTYLDRGAVLEGKVVASVAGDGTTASPSVLSIEFTSLRYHKQTVAVMTRAIAMANFVQVGDTFLPVQGGSDRGNSSEASWTTAQVGGDQVVRSGWVGPVVGSGLRTVGRADYYGVYSLPAGPSAPRAMGVFSTTASGLYGFESGASLSSSGGTITLSRVGKRLGMRDGDNLLLEVVASSR</sequence>
<gene>
    <name evidence="1" type="ORF">HDF08_002381</name>
</gene>
<evidence type="ECO:0000313" key="1">
    <source>
        <dbReference type="EMBL" id="NYF90314.1"/>
    </source>
</evidence>
<organism evidence="1 2">
    <name type="scientific">Tunturiibacter lichenicola</name>
    <dbReference type="NCBI Taxonomy" id="2051959"/>
    <lineage>
        <taxon>Bacteria</taxon>
        <taxon>Pseudomonadati</taxon>
        <taxon>Acidobacteriota</taxon>
        <taxon>Terriglobia</taxon>
        <taxon>Terriglobales</taxon>
        <taxon>Acidobacteriaceae</taxon>
        <taxon>Tunturiibacter</taxon>
    </lineage>
</organism>
<accession>A0A852VIN7</accession>
<name>A0A852VIN7_9BACT</name>
<evidence type="ECO:0000313" key="2">
    <source>
        <dbReference type="Proteomes" id="UP000564385"/>
    </source>
</evidence>
<comment type="caution">
    <text evidence="1">The sequence shown here is derived from an EMBL/GenBank/DDBJ whole genome shotgun (WGS) entry which is preliminary data.</text>
</comment>
<dbReference type="AlphaFoldDB" id="A0A852VIN7"/>
<dbReference type="Proteomes" id="UP000564385">
    <property type="component" value="Unassembled WGS sequence"/>
</dbReference>
<reference evidence="1 2" key="1">
    <citation type="submission" date="2020-07" db="EMBL/GenBank/DDBJ databases">
        <title>Genomic Encyclopedia of Type Strains, Phase IV (KMG-V): Genome sequencing to study the core and pangenomes of soil and plant-associated prokaryotes.</title>
        <authorList>
            <person name="Whitman W."/>
        </authorList>
    </citation>
    <scope>NUCLEOTIDE SEQUENCE [LARGE SCALE GENOMIC DNA]</scope>
    <source>
        <strain evidence="1 2">M8UP22</strain>
    </source>
</reference>
<dbReference type="EMBL" id="JACCCU010000001">
    <property type="protein sequence ID" value="NYF90314.1"/>
    <property type="molecule type" value="Genomic_DNA"/>
</dbReference>
<proteinExistence type="predicted"/>
<protein>
    <submittedName>
        <fullName evidence="1">Uncharacterized protein</fullName>
    </submittedName>
</protein>